<feature type="region of interest" description="Disordered" evidence="1">
    <location>
        <begin position="26"/>
        <end position="89"/>
    </location>
</feature>
<evidence type="ECO:0000313" key="2">
    <source>
        <dbReference type="EMBL" id="QDU40766.1"/>
    </source>
</evidence>
<sequence>MRNLWDVVRSGLACALVVVGLNFVGCAEPAGEGEPAPATEEAGDHDHEHGEEGHDHDAEGGEEVTEEPVEETPAPEGGSAVGGDAGADL</sequence>
<organism evidence="2 3">
    <name type="scientific">Maioricimonas rarisocia</name>
    <dbReference type="NCBI Taxonomy" id="2528026"/>
    <lineage>
        <taxon>Bacteria</taxon>
        <taxon>Pseudomonadati</taxon>
        <taxon>Planctomycetota</taxon>
        <taxon>Planctomycetia</taxon>
        <taxon>Planctomycetales</taxon>
        <taxon>Planctomycetaceae</taxon>
        <taxon>Maioricimonas</taxon>
    </lineage>
</organism>
<feature type="compositionally biased region" description="Acidic residues" evidence="1">
    <location>
        <begin position="60"/>
        <end position="70"/>
    </location>
</feature>
<feature type="compositionally biased region" description="Basic and acidic residues" evidence="1">
    <location>
        <begin position="42"/>
        <end position="59"/>
    </location>
</feature>
<reference evidence="2 3" key="1">
    <citation type="submission" date="2019-02" db="EMBL/GenBank/DDBJ databases">
        <title>Deep-cultivation of Planctomycetes and their phenomic and genomic characterization uncovers novel biology.</title>
        <authorList>
            <person name="Wiegand S."/>
            <person name="Jogler M."/>
            <person name="Boedeker C."/>
            <person name="Pinto D."/>
            <person name="Vollmers J."/>
            <person name="Rivas-Marin E."/>
            <person name="Kohn T."/>
            <person name="Peeters S.H."/>
            <person name="Heuer A."/>
            <person name="Rast P."/>
            <person name="Oberbeckmann S."/>
            <person name="Bunk B."/>
            <person name="Jeske O."/>
            <person name="Meyerdierks A."/>
            <person name="Storesund J.E."/>
            <person name="Kallscheuer N."/>
            <person name="Luecker S."/>
            <person name="Lage O.M."/>
            <person name="Pohl T."/>
            <person name="Merkel B.J."/>
            <person name="Hornburger P."/>
            <person name="Mueller R.-W."/>
            <person name="Bruemmer F."/>
            <person name="Labrenz M."/>
            <person name="Spormann A.M."/>
            <person name="Op den Camp H."/>
            <person name="Overmann J."/>
            <person name="Amann R."/>
            <person name="Jetten M.S.M."/>
            <person name="Mascher T."/>
            <person name="Medema M.H."/>
            <person name="Devos D.P."/>
            <person name="Kaster A.-K."/>
            <person name="Ovreas L."/>
            <person name="Rohde M."/>
            <person name="Galperin M.Y."/>
            <person name="Jogler C."/>
        </authorList>
    </citation>
    <scope>NUCLEOTIDE SEQUENCE [LARGE SCALE GENOMIC DNA]</scope>
    <source>
        <strain evidence="2 3">Mal4</strain>
    </source>
</reference>
<keyword evidence="3" id="KW-1185">Reference proteome</keyword>
<dbReference type="EMBL" id="CP036275">
    <property type="protein sequence ID" value="QDU40766.1"/>
    <property type="molecule type" value="Genomic_DNA"/>
</dbReference>
<dbReference type="AlphaFoldDB" id="A0A517ZE62"/>
<accession>A0A517ZE62</accession>
<protein>
    <submittedName>
        <fullName evidence="2">Uncharacterized protein</fullName>
    </submittedName>
</protein>
<dbReference type="Proteomes" id="UP000320496">
    <property type="component" value="Chromosome"/>
</dbReference>
<evidence type="ECO:0000313" key="3">
    <source>
        <dbReference type="Proteomes" id="UP000320496"/>
    </source>
</evidence>
<feature type="compositionally biased region" description="Gly residues" evidence="1">
    <location>
        <begin position="79"/>
        <end position="89"/>
    </location>
</feature>
<gene>
    <name evidence="2" type="ORF">Mal4_51260</name>
</gene>
<feature type="compositionally biased region" description="Low complexity" evidence="1">
    <location>
        <begin position="27"/>
        <end position="40"/>
    </location>
</feature>
<proteinExistence type="predicted"/>
<dbReference type="RefSeq" id="WP_145372028.1">
    <property type="nucleotide sequence ID" value="NZ_CP036275.1"/>
</dbReference>
<dbReference type="KEGG" id="mri:Mal4_51260"/>
<evidence type="ECO:0000256" key="1">
    <source>
        <dbReference type="SAM" id="MobiDB-lite"/>
    </source>
</evidence>
<name>A0A517ZE62_9PLAN</name>